<sequence length="86" mass="10052">IQAQYLSGVGSKELKTIEEEYRKNNSKIRICHDEFYAPQHLKNDIELRINALLSSLKSVTFDCMPLYYDIANGEMLHLKNIARRNH</sequence>
<comment type="caution">
    <text evidence="1">The sequence shown here is derived from an EMBL/GenBank/DDBJ whole genome shotgun (WGS) entry which is preliminary data.</text>
</comment>
<reference evidence="1" key="1">
    <citation type="submission" date="2021-02" db="EMBL/GenBank/DDBJ databases">
        <authorList>
            <person name="Nowell W R."/>
        </authorList>
    </citation>
    <scope>NUCLEOTIDE SEQUENCE</scope>
</reference>
<evidence type="ECO:0000313" key="1">
    <source>
        <dbReference type="EMBL" id="CAF5181338.1"/>
    </source>
</evidence>
<evidence type="ECO:0000313" key="2">
    <source>
        <dbReference type="Proteomes" id="UP000681967"/>
    </source>
</evidence>
<accession>A0A8S3HL55</accession>
<feature type="non-terminal residue" evidence="1">
    <location>
        <position position="1"/>
    </location>
</feature>
<organism evidence="1 2">
    <name type="scientific">Rotaria magnacalcarata</name>
    <dbReference type="NCBI Taxonomy" id="392030"/>
    <lineage>
        <taxon>Eukaryota</taxon>
        <taxon>Metazoa</taxon>
        <taxon>Spiralia</taxon>
        <taxon>Gnathifera</taxon>
        <taxon>Rotifera</taxon>
        <taxon>Eurotatoria</taxon>
        <taxon>Bdelloidea</taxon>
        <taxon>Philodinida</taxon>
        <taxon>Philodinidae</taxon>
        <taxon>Rotaria</taxon>
    </lineage>
</organism>
<dbReference type="EMBL" id="CAJOBH010291189">
    <property type="protein sequence ID" value="CAF5181338.1"/>
    <property type="molecule type" value="Genomic_DNA"/>
</dbReference>
<proteinExistence type="predicted"/>
<gene>
    <name evidence="1" type="ORF">BYL167_LOCUS79005</name>
</gene>
<dbReference type="AlphaFoldDB" id="A0A8S3HL55"/>
<dbReference type="Proteomes" id="UP000681967">
    <property type="component" value="Unassembled WGS sequence"/>
</dbReference>
<feature type="non-terminal residue" evidence="1">
    <location>
        <position position="86"/>
    </location>
</feature>
<name>A0A8S3HL55_9BILA</name>
<protein>
    <submittedName>
        <fullName evidence="1">Uncharacterized protein</fullName>
    </submittedName>
</protein>